<gene>
    <name evidence="2" type="primary">hsaD</name>
    <name evidence="2" type="ORF">NCTC11978_00519</name>
</gene>
<protein>
    <submittedName>
        <fullName evidence="2">Alpha/beta hydrolase</fullName>
        <ecNumber evidence="2">3.1.1.24</ecNumber>
        <ecNumber evidence="2">3.7.1.8</ecNumber>
    </submittedName>
</protein>
<dbReference type="PANTHER" id="PTHR43194:SF2">
    <property type="entry name" value="PEROXISOMAL MEMBRANE PROTEIN LPX1"/>
    <property type="match status" value="1"/>
</dbReference>
<feature type="domain" description="AB hydrolase-1" evidence="1">
    <location>
        <begin position="21"/>
        <end position="148"/>
    </location>
</feature>
<dbReference type="EMBL" id="UGNY01000001">
    <property type="protein sequence ID" value="STX37357.1"/>
    <property type="molecule type" value="Genomic_DNA"/>
</dbReference>
<dbReference type="EC" id="3.1.1.24" evidence="2"/>
<keyword evidence="2" id="KW-0378">Hydrolase</keyword>
<dbReference type="SUPFAM" id="SSF53474">
    <property type="entry name" value="alpha/beta-Hydrolases"/>
    <property type="match status" value="1"/>
</dbReference>
<reference evidence="2 3" key="1">
    <citation type="submission" date="2018-06" db="EMBL/GenBank/DDBJ databases">
        <authorList>
            <consortium name="Pathogen Informatics"/>
            <person name="Doyle S."/>
        </authorList>
    </citation>
    <scope>NUCLEOTIDE SEQUENCE [LARGE SCALE GENOMIC DNA]</scope>
    <source>
        <strain evidence="2 3">NCTC11978</strain>
    </source>
</reference>
<dbReference type="InterPro" id="IPR029058">
    <property type="entry name" value="AB_hydrolase_fold"/>
</dbReference>
<dbReference type="AlphaFoldDB" id="A0A378IQ36"/>
<accession>A0A378IQ36</accession>
<dbReference type="InterPro" id="IPR050228">
    <property type="entry name" value="Carboxylesterase_BioH"/>
</dbReference>
<evidence type="ECO:0000313" key="2">
    <source>
        <dbReference type="EMBL" id="STX37357.1"/>
    </source>
</evidence>
<dbReference type="RefSeq" id="WP_115174478.1">
    <property type="nucleotide sequence ID" value="NZ_UGNY01000001.1"/>
</dbReference>
<evidence type="ECO:0000259" key="1">
    <source>
        <dbReference type="Pfam" id="PF00561"/>
    </source>
</evidence>
<dbReference type="PANTHER" id="PTHR43194">
    <property type="entry name" value="HYDROLASE ALPHA/BETA FOLD FAMILY"/>
    <property type="match status" value="1"/>
</dbReference>
<dbReference type="InterPro" id="IPR000073">
    <property type="entry name" value="AB_hydrolase_1"/>
</dbReference>
<dbReference type="EC" id="3.7.1.8" evidence="2"/>
<dbReference type="Gene3D" id="3.40.50.1820">
    <property type="entry name" value="alpha/beta hydrolase"/>
    <property type="match status" value="1"/>
</dbReference>
<dbReference type="Proteomes" id="UP000254033">
    <property type="component" value="Unassembled WGS sequence"/>
</dbReference>
<organism evidence="2 3">
    <name type="scientific">Legionella feeleii</name>
    <dbReference type="NCBI Taxonomy" id="453"/>
    <lineage>
        <taxon>Bacteria</taxon>
        <taxon>Pseudomonadati</taxon>
        <taxon>Pseudomonadota</taxon>
        <taxon>Gammaproteobacteria</taxon>
        <taxon>Legionellales</taxon>
        <taxon>Legionellaceae</taxon>
        <taxon>Legionella</taxon>
    </lineage>
</organism>
<sequence length="264" mass="29332">MEIILPDRVKLHYDQAGSGHPTFIFVHGGGADTSHLAPQFNFFSAYGTAINVDLRGYGKSDKPRKYGTIEQYAEDLAHLCQRLDIKKPILIGHSMGGMVAVEFAAKYPLLPSAIVLISSGVLFPKAALDDEENVLRGLKSPTYRTAIQKLIDQICLPSDQFKSHIEDTFFAISQAQWISHFETMFAWNKLAPNRVKTCKLPMLYIEDSGGCYSDLTLFSKLCPQLIIGKVVGAGHFPTLEVPDQVNSMIAHFVKIYITNRGLLK</sequence>
<dbReference type="GO" id="GO:0047570">
    <property type="term" value="F:3-oxoadipate enol-lactonase activity"/>
    <property type="evidence" value="ECO:0007669"/>
    <property type="project" value="UniProtKB-EC"/>
</dbReference>
<proteinExistence type="predicted"/>
<dbReference type="PRINTS" id="PR00111">
    <property type="entry name" value="ABHYDROLASE"/>
</dbReference>
<dbReference type="Pfam" id="PF00561">
    <property type="entry name" value="Abhydrolase_1"/>
    <property type="match status" value="1"/>
</dbReference>
<evidence type="ECO:0000313" key="3">
    <source>
        <dbReference type="Proteomes" id="UP000254033"/>
    </source>
</evidence>
<name>A0A378IQ36_9GAMM</name>